<evidence type="ECO:0000313" key="3">
    <source>
        <dbReference type="EMBL" id="AJG17645.1"/>
    </source>
</evidence>
<name>A0A0C4Y460_9BURK</name>
<feature type="transmembrane region" description="Helical" evidence="2">
    <location>
        <begin position="421"/>
        <end position="439"/>
    </location>
</feature>
<evidence type="ECO:0000256" key="2">
    <source>
        <dbReference type="SAM" id="Phobius"/>
    </source>
</evidence>
<protein>
    <submittedName>
        <fullName evidence="3">Inner membrane protein CreD</fullName>
    </submittedName>
</protein>
<feature type="transmembrane region" description="Helical" evidence="2">
    <location>
        <begin position="317"/>
        <end position="335"/>
    </location>
</feature>
<feature type="region of interest" description="Disordered" evidence="1">
    <location>
        <begin position="457"/>
        <end position="477"/>
    </location>
</feature>
<keyword evidence="2" id="KW-1133">Transmembrane helix</keyword>
<dbReference type="PANTHER" id="PTHR30092:SF0">
    <property type="entry name" value="INNER MEMBRANE PROTEIN CRED"/>
    <property type="match status" value="1"/>
</dbReference>
<evidence type="ECO:0000256" key="1">
    <source>
        <dbReference type="SAM" id="MobiDB-lite"/>
    </source>
</evidence>
<dbReference type="PIRSF" id="PIRSF004548">
    <property type="entry name" value="CreD"/>
    <property type="match status" value="1"/>
</dbReference>
<dbReference type="OrthoDB" id="9791851at2"/>
<keyword evidence="2" id="KW-0812">Transmembrane</keyword>
<dbReference type="STRING" id="68895.RR42_m0230"/>
<accession>A0A0C4Y460</accession>
<proteinExistence type="predicted"/>
<dbReference type="GO" id="GO:0005886">
    <property type="term" value="C:plasma membrane"/>
    <property type="evidence" value="ECO:0007669"/>
    <property type="project" value="TreeGrafter"/>
</dbReference>
<organism evidence="3 4">
    <name type="scientific">Cupriavidus basilensis</name>
    <dbReference type="NCBI Taxonomy" id="68895"/>
    <lineage>
        <taxon>Bacteria</taxon>
        <taxon>Pseudomonadati</taxon>
        <taxon>Pseudomonadota</taxon>
        <taxon>Betaproteobacteria</taxon>
        <taxon>Burkholderiales</taxon>
        <taxon>Burkholderiaceae</taxon>
        <taxon>Cupriavidus</taxon>
    </lineage>
</organism>
<dbReference type="InterPro" id="IPR010364">
    <property type="entry name" value="Uncharacterised_IM_CreD"/>
</dbReference>
<dbReference type="PANTHER" id="PTHR30092">
    <property type="entry name" value="INNER MEMBRANE PROTEIN CRED"/>
    <property type="match status" value="1"/>
</dbReference>
<keyword evidence="4" id="KW-1185">Reference proteome</keyword>
<dbReference type="Pfam" id="PF06123">
    <property type="entry name" value="CreD"/>
    <property type="match status" value="1"/>
</dbReference>
<dbReference type="KEGG" id="cbw:RR42_m0230"/>
<sequence>MNRILFFKSAITAFLILLILIPLHLVGNAVQDRKHYREEAVRSVWQSYAGPQTLTGPVLVLPYKEILRVTDSSDPKRPNATVLQAQAGQMLVFPTTLRVKGEITPSERYRGIHKVLVYEMQSRWQGTIALPDPAELPRSAGHFGFEVGQPYITIGISDTRGLMAAPAFELDGKALKLEQGALLKSLSQGLHAEIDLPPAKAVKPGLDGRSAQARRVVPFSLALPLLGAQSLAFTPVGDQNDISLDSAWPHPSFDGDFLPRTRSVSAQGFRSNWSVTSYNTKARGQLAGSGDGTLETVSVTLIDPVNIYLQAERAVKYGAMFVLLTFAGFFMFELVKRLRIHAIQYLLVGLALAVFFLLLLSLSEHISFALAYLAASGACIGLLGFYLSFVLQSWRRGLAFATLLTVLYGALYGLLLSEDNALMLGSLLMFVILAAIMVMTRRIDWYAAGAAWQPLRDKPAAPSGEDDAAAAAAPASA</sequence>
<feature type="transmembrane region" description="Helical" evidence="2">
    <location>
        <begin position="398"/>
        <end position="415"/>
    </location>
</feature>
<gene>
    <name evidence="3" type="ORF">RR42_m0230</name>
</gene>
<dbReference type="NCBIfam" id="NF008712">
    <property type="entry name" value="PRK11715.1-1"/>
    <property type="match status" value="1"/>
</dbReference>
<evidence type="ECO:0000313" key="4">
    <source>
        <dbReference type="Proteomes" id="UP000031843"/>
    </source>
</evidence>
<dbReference type="RefSeq" id="WP_043343049.1">
    <property type="nucleotide sequence ID" value="NZ_CP010536.1"/>
</dbReference>
<dbReference type="AlphaFoldDB" id="A0A0C4Y460"/>
<keyword evidence="2" id="KW-0472">Membrane</keyword>
<reference evidence="3 4" key="1">
    <citation type="journal article" date="2015" name="Genome Announc.">
        <title>Complete Genome Sequence of Cupriavidus basilensis 4G11, Isolated from the Oak Ridge Field Research Center Site.</title>
        <authorList>
            <person name="Ray J."/>
            <person name="Waters R.J."/>
            <person name="Skerker J.M."/>
            <person name="Kuehl J.V."/>
            <person name="Price M.N."/>
            <person name="Huang J."/>
            <person name="Chakraborty R."/>
            <person name="Arkin A.P."/>
            <person name="Deutschbauer A."/>
        </authorList>
    </citation>
    <scope>NUCLEOTIDE SEQUENCE [LARGE SCALE GENOMIC DNA]</scope>
    <source>
        <strain evidence="3">4G11</strain>
    </source>
</reference>
<dbReference type="Proteomes" id="UP000031843">
    <property type="component" value="Chromosome main"/>
</dbReference>
<feature type="transmembrane region" description="Helical" evidence="2">
    <location>
        <begin position="369"/>
        <end position="391"/>
    </location>
</feature>
<dbReference type="EMBL" id="CP010536">
    <property type="protein sequence ID" value="AJG17645.1"/>
    <property type="molecule type" value="Genomic_DNA"/>
</dbReference>
<feature type="transmembrane region" description="Helical" evidence="2">
    <location>
        <begin position="342"/>
        <end position="363"/>
    </location>
</feature>